<sequence length="117" mass="13509">MPSHFRPVNAILGAQPRLGPIPADQIIPWFCITGVSYLVGRGFNLSWMAIGFIAAWGMSTWWILTGGQSWKFTAKFVPTPTWSRGYARYLRFIYHETENRQTPPQTRRPIRQHPDSF</sequence>
<evidence type="ECO:0000313" key="1">
    <source>
        <dbReference type="EMBL" id="NEV69278.1"/>
    </source>
</evidence>
<comment type="caution">
    <text evidence="1">The sequence shown here is derived from an EMBL/GenBank/DDBJ whole genome shotgun (WGS) entry which is preliminary data.</text>
</comment>
<reference evidence="1" key="3">
    <citation type="submission" date="2020-02" db="EMBL/GenBank/DDBJ databases">
        <authorList>
            <person name="Sarangi A.N."/>
            <person name="Ghosh S."/>
            <person name="Mukherjee M."/>
            <person name="Tripathy S."/>
        </authorList>
    </citation>
    <scope>NUCLEOTIDE SEQUENCE</scope>
    <source>
        <strain evidence="1">BDU141951</strain>
    </source>
</reference>
<gene>
    <name evidence="1" type="ORF">QQ91_019450</name>
</gene>
<reference evidence="1" key="2">
    <citation type="journal article" date="2015" name="Genome Announc.">
        <title>Draft Genome Sequence of Filamentous Marine Cyanobacterium Lyngbya confervoides Strain BDU141951.</title>
        <authorList>
            <person name="Chandrababunaidu M.M."/>
            <person name="Sen D."/>
            <person name="Tripathy S."/>
        </authorList>
    </citation>
    <scope>NUCLEOTIDE SEQUENCE</scope>
    <source>
        <strain evidence="1">BDU141951</strain>
    </source>
</reference>
<reference evidence="1" key="1">
    <citation type="submission" date="2014-11" db="EMBL/GenBank/DDBJ databases">
        <authorList>
            <person name="Malar M.C."/>
            <person name="Sen D."/>
            <person name="Tripathy S."/>
        </authorList>
    </citation>
    <scope>NUCLEOTIDE SEQUENCE</scope>
    <source>
        <strain evidence="1">BDU141951</strain>
    </source>
</reference>
<accession>A0A0C1Y6J9</accession>
<dbReference type="AlphaFoldDB" id="A0A0C1Y6J9"/>
<dbReference type="EMBL" id="JTHE02000003">
    <property type="protein sequence ID" value="NEV69278.1"/>
    <property type="molecule type" value="Genomic_DNA"/>
</dbReference>
<proteinExistence type="predicted"/>
<organism evidence="1">
    <name type="scientific">Lyngbya confervoides BDU141951</name>
    <dbReference type="NCBI Taxonomy" id="1574623"/>
    <lineage>
        <taxon>Bacteria</taxon>
        <taxon>Bacillati</taxon>
        <taxon>Cyanobacteriota</taxon>
        <taxon>Cyanophyceae</taxon>
        <taxon>Oscillatoriophycideae</taxon>
        <taxon>Oscillatoriales</taxon>
        <taxon>Microcoleaceae</taxon>
        <taxon>Lyngbya</taxon>
    </lineage>
</organism>
<name>A0A0C1Y6J9_9CYAN</name>
<protein>
    <submittedName>
        <fullName evidence="1">Uncharacterized protein</fullName>
    </submittedName>
</protein>